<feature type="transmembrane region" description="Helical" evidence="1">
    <location>
        <begin position="29"/>
        <end position="49"/>
    </location>
</feature>
<keyword evidence="1" id="KW-0472">Membrane</keyword>
<keyword evidence="1" id="KW-0406">Ion transport</keyword>
<keyword evidence="1" id="KW-1003">Cell membrane</keyword>
<dbReference type="Pfam" id="PF03616">
    <property type="entry name" value="Glt_symporter"/>
    <property type="match status" value="1"/>
</dbReference>
<dbReference type="PANTHER" id="PTHR36178">
    <property type="entry name" value="SLR0625 PROTEIN"/>
    <property type="match status" value="1"/>
</dbReference>
<dbReference type="GO" id="GO:0015501">
    <property type="term" value="F:glutamate:sodium symporter activity"/>
    <property type="evidence" value="ECO:0007669"/>
    <property type="project" value="UniProtKB-UniRule"/>
</dbReference>
<accession>A0A2R3J1P8</accession>
<dbReference type="HAMAP" id="MF_02062">
    <property type="entry name" value="GltS"/>
    <property type="match status" value="1"/>
</dbReference>
<protein>
    <recommendedName>
        <fullName evidence="1 2">Sodium/glutamate symporter</fullName>
    </recommendedName>
</protein>
<keyword evidence="1" id="KW-0769">Symport</keyword>
<proteinExistence type="inferred from homology"/>
<reference evidence="3 4" key="1">
    <citation type="submission" date="2018-02" db="EMBL/GenBank/DDBJ databases">
        <title>FDA/CDC Antimicrobial Resistant Isolate Bank Genome Sequencing.</title>
        <authorList>
            <person name="Benahmed F.H."/>
            <person name="Lutgring J.D."/>
            <person name="Yoo B."/>
            <person name="Machado M."/>
            <person name="Brown A."/>
            <person name="McAllister G."/>
            <person name="Perry A."/>
            <person name="Halpin A.L."/>
            <person name="Vavikolanu K."/>
            <person name="Ott S."/>
            <person name="Zhao X."/>
            <person name="Tallon L.J."/>
            <person name="Sadzewicz L."/>
            <person name="Aluvathingal J."/>
            <person name="Nadendla S."/>
            <person name="Voskania-kordi A."/>
            <person name="Simonyan V."/>
            <person name="Patel J."/>
            <person name="Shawar R.M."/>
        </authorList>
    </citation>
    <scope>NUCLEOTIDE SEQUENCE [LARGE SCALE GENOMIC DNA]</scope>
    <source>
        <strain evidence="3 4">AR_0356</strain>
    </source>
</reference>
<dbReference type="InterPro" id="IPR004445">
    <property type="entry name" value="GltS"/>
</dbReference>
<name>A0A2R3J1P8_9PSED</name>
<dbReference type="NCBIfam" id="TIGR00210">
    <property type="entry name" value="gltS"/>
    <property type="match status" value="1"/>
</dbReference>
<keyword evidence="1" id="KW-0813">Transport</keyword>
<feature type="transmembrane region" description="Helical" evidence="1">
    <location>
        <begin position="124"/>
        <end position="146"/>
    </location>
</feature>
<keyword evidence="1" id="KW-0915">Sodium</keyword>
<dbReference type="GO" id="GO:0005886">
    <property type="term" value="C:plasma membrane"/>
    <property type="evidence" value="ECO:0007669"/>
    <property type="project" value="UniProtKB-SubCell"/>
</dbReference>
<evidence type="ECO:0000256" key="1">
    <source>
        <dbReference type="HAMAP-Rule" id="MF_02062"/>
    </source>
</evidence>
<feature type="transmembrane region" description="Helical" evidence="1">
    <location>
        <begin position="69"/>
        <end position="86"/>
    </location>
</feature>
<feature type="transmembrane region" description="Helical" evidence="1">
    <location>
        <begin position="217"/>
        <end position="236"/>
    </location>
</feature>
<keyword evidence="1" id="KW-1133">Transmembrane helix</keyword>
<feature type="transmembrane region" description="Helical" evidence="1">
    <location>
        <begin position="373"/>
        <end position="397"/>
    </location>
</feature>
<dbReference type="PANTHER" id="PTHR36178:SF1">
    <property type="entry name" value="SODIUM_GLUTAMATE SYMPORTER"/>
    <property type="match status" value="1"/>
</dbReference>
<keyword evidence="4" id="KW-1185">Reference proteome</keyword>
<dbReference type="EMBL" id="CP027169">
    <property type="protein sequence ID" value="AVK08081.1"/>
    <property type="molecule type" value="Genomic_DNA"/>
</dbReference>
<feature type="transmembrane region" description="Helical" evidence="1">
    <location>
        <begin position="308"/>
        <end position="331"/>
    </location>
</feature>
<dbReference type="AlphaFoldDB" id="A0A2R3J1P8"/>
<dbReference type="Proteomes" id="UP000238390">
    <property type="component" value="Chromosome"/>
</dbReference>
<evidence type="ECO:0000256" key="2">
    <source>
        <dbReference type="NCBIfam" id="TIGR00210"/>
    </source>
</evidence>
<keyword evidence="1" id="KW-0029">Amino-acid transport</keyword>
<feature type="transmembrane region" description="Helical" evidence="1">
    <location>
        <begin position="158"/>
        <end position="182"/>
    </location>
</feature>
<evidence type="ECO:0000313" key="4">
    <source>
        <dbReference type="Proteomes" id="UP000238390"/>
    </source>
</evidence>
<feature type="transmembrane region" description="Helical" evidence="1">
    <location>
        <begin position="6"/>
        <end position="22"/>
    </location>
</feature>
<evidence type="ECO:0000313" key="3">
    <source>
        <dbReference type="EMBL" id="AVK08081.1"/>
    </source>
</evidence>
<keyword evidence="1" id="KW-0997">Cell inner membrane</keyword>
<comment type="subcellular location">
    <subcellularLocation>
        <location evidence="1">Cell inner membrane</location>
        <topology evidence="1">Multi-pass membrane protein</topology>
    </subcellularLocation>
</comment>
<feature type="transmembrane region" description="Helical" evidence="1">
    <location>
        <begin position="337"/>
        <end position="361"/>
    </location>
</feature>
<comment type="similarity">
    <text evidence="1">Belongs to the glutamate:Na(+) symporter (ESS) (TC 2.A.27) family.</text>
</comment>
<keyword evidence="1" id="KW-0739">Sodium transport</keyword>
<gene>
    <name evidence="1 3" type="primary">gltS</name>
    <name evidence="3" type="ORF">CSB93_3125</name>
</gene>
<organism evidence="3 4">
    <name type="scientific">Pseudomonas paraeruginosa</name>
    <dbReference type="NCBI Taxonomy" id="2994495"/>
    <lineage>
        <taxon>Bacteria</taxon>
        <taxon>Pseudomonadati</taxon>
        <taxon>Pseudomonadota</taxon>
        <taxon>Gammaproteobacteria</taxon>
        <taxon>Pseudomonadales</taxon>
        <taxon>Pseudomonadaceae</taxon>
        <taxon>Pseudomonas</taxon>
    </lineage>
</organism>
<dbReference type="GO" id="GO:0015813">
    <property type="term" value="P:L-glutamate transmembrane transport"/>
    <property type="evidence" value="ECO:0007669"/>
    <property type="project" value="UniProtKB-UniRule"/>
</dbReference>
<feature type="transmembrane region" description="Helical" evidence="1">
    <location>
        <begin position="275"/>
        <end position="296"/>
    </location>
</feature>
<feature type="transmembrane region" description="Helical" evidence="1">
    <location>
        <begin position="93"/>
        <end position="118"/>
    </location>
</feature>
<feature type="transmembrane region" description="Helical" evidence="1">
    <location>
        <begin position="243"/>
        <end position="263"/>
    </location>
</feature>
<keyword evidence="1" id="KW-0812">Transmembrane</keyword>
<sequence length="401" mass="42576">MHLDALSTTALALLLLAIGSQLKKRSRWLTRLCVPSPVIAGFGFAFLVWLLRDRGWLDIGLDTSLQTPLMVAFFTTVGLGGSLGLLRKGGKTLLVYLAACWALAILQNLIGVGSAGLFGLDPLLGIMAGAVSLEGGFGAAAAFGPVAEGLGAQGATTVALASATFGMVAGGLLGSPVARWLIERNRLLVRAESDSELEALGQQEQRQHAVTALDGNLLLRLLTCVLLVMVLGFWLGDALQERLGLVLPSYVGAMFIAIVLRNLDDRLGWLRIPDHAIGTLGDVCLGIFLTMAMMSLKFWELENLGLPLLGVLFIQVVALLLLTIFVLFRLLGRNYDAAVLCAGFLGHGLGATPNAVANMGAVCEHYRVFSRKAFIIVPLCGAVLIDLVAIPAITWFINAFS</sequence>
<comment type="function">
    <text evidence="1">Catalyzes the sodium-dependent transport of glutamate.</text>
</comment>